<dbReference type="PROSITE" id="PS00036">
    <property type="entry name" value="BZIP_BASIC"/>
    <property type="match status" value="1"/>
</dbReference>
<proteinExistence type="inferred from homology"/>
<evidence type="ECO:0000256" key="11">
    <source>
        <dbReference type="SAM" id="Coils"/>
    </source>
</evidence>
<evidence type="ECO:0000256" key="7">
    <source>
        <dbReference type="ARBA" id="ARBA00023163"/>
    </source>
</evidence>
<evidence type="ECO:0000313" key="15">
    <source>
        <dbReference type="Proteomes" id="UP001172102"/>
    </source>
</evidence>
<feature type="region of interest" description="Disordered" evidence="12">
    <location>
        <begin position="212"/>
        <end position="232"/>
    </location>
</feature>
<dbReference type="AlphaFoldDB" id="A0AA40A2Y0"/>
<keyword evidence="11" id="KW-0175">Coiled coil</keyword>
<accession>A0AA40A2Y0</accession>
<dbReference type="GO" id="GO:0005634">
    <property type="term" value="C:nucleus"/>
    <property type="evidence" value="ECO:0007669"/>
    <property type="project" value="UniProtKB-SubCell"/>
</dbReference>
<feature type="region of interest" description="Disordered" evidence="12">
    <location>
        <begin position="127"/>
        <end position="159"/>
    </location>
</feature>
<evidence type="ECO:0000313" key="14">
    <source>
        <dbReference type="EMBL" id="KAK0708300.1"/>
    </source>
</evidence>
<dbReference type="EMBL" id="JAUKUA010000006">
    <property type="protein sequence ID" value="KAK0708300.1"/>
    <property type="molecule type" value="Genomic_DNA"/>
</dbReference>
<feature type="region of interest" description="Disordered" evidence="12">
    <location>
        <begin position="1"/>
        <end position="51"/>
    </location>
</feature>
<protein>
    <recommendedName>
        <fullName evidence="10">Cross-pathway control protein 1</fullName>
    </recommendedName>
</protein>
<dbReference type="InterPro" id="IPR046347">
    <property type="entry name" value="bZIP_sf"/>
</dbReference>
<keyword evidence="7" id="KW-0804">Transcription</keyword>
<sequence length="495" mass="53946">MDTRPRDAAWNPASRQEVHSQTWKGLRVPPSPPNIGFTLPTLSTPSALPSPDDLNFSTLPPSTRSQFSPNTATIPVQDFPVFTTDSTQSTWLPSSSSSLPAPSAQHLHLQHLDLPPHQQDFVFRSVSQPSTNGSVNQTSQQQQQHRNQQFFQQQASSPSLQNQRVANIIQATGHQTTSSAFTNRFSSSAQNPHLHQFYASSAPSSSAALNLHKQNTQNRPPRPPVPKFSQSTGNIPNAKMNIQGMHCWDDSSPLASSSQSSASDMDLEDFTAFEGGASTTSYSSPALPSVFDLNGSASSGSANMGTVSPHDLLIQEPFMSAPNSSVLTDLTSPSIYGESPDFDSFDVSPNFGSNDFDAGAGDAWFPLFPQNTTQQDFARTANAENSPAEKSDDLEVIEPTSGHQRRKSGTSPPSGRHSSVAGVNSRRRDKPLPPIIVEDPSDTIAMKRARNTLAARKSRERKAIRLEELEEKIEKLEADRDYWKNRALALGEQKD</sequence>
<keyword evidence="5" id="KW-0238">DNA-binding</keyword>
<dbReference type="InterPro" id="IPR004827">
    <property type="entry name" value="bZIP"/>
</dbReference>
<dbReference type="CDD" id="cd12193">
    <property type="entry name" value="bZIP_GCN4"/>
    <property type="match status" value="1"/>
</dbReference>
<gene>
    <name evidence="14" type="ORF">B0H67DRAFT_603313</name>
</gene>
<reference evidence="14" key="1">
    <citation type="submission" date="2023-06" db="EMBL/GenBank/DDBJ databases">
        <title>Genome-scale phylogeny and comparative genomics of the fungal order Sordariales.</title>
        <authorList>
            <consortium name="Lawrence Berkeley National Laboratory"/>
            <person name="Hensen N."/>
            <person name="Bonometti L."/>
            <person name="Westerberg I."/>
            <person name="Brannstrom I.O."/>
            <person name="Guillou S."/>
            <person name="Cros-Aarteil S."/>
            <person name="Calhoun S."/>
            <person name="Haridas S."/>
            <person name="Kuo A."/>
            <person name="Mondo S."/>
            <person name="Pangilinan J."/>
            <person name="Riley R."/>
            <person name="Labutti K."/>
            <person name="Andreopoulos B."/>
            <person name="Lipzen A."/>
            <person name="Chen C."/>
            <person name="Yanf M."/>
            <person name="Daum C."/>
            <person name="Ng V."/>
            <person name="Clum A."/>
            <person name="Steindorff A."/>
            <person name="Ohm R."/>
            <person name="Martin F."/>
            <person name="Silar P."/>
            <person name="Natvig D."/>
            <person name="Lalanne C."/>
            <person name="Gautier V."/>
            <person name="Ament-Velasquez S.L."/>
            <person name="Kruys A."/>
            <person name="Hutchinson M.I."/>
            <person name="Powell A.J."/>
            <person name="Barry K."/>
            <person name="Miller A.N."/>
            <person name="Grigoriev I.V."/>
            <person name="Debuchy R."/>
            <person name="Gladieux P."/>
            <person name="Thoren M.H."/>
            <person name="Johannesson H."/>
        </authorList>
    </citation>
    <scope>NUCLEOTIDE SEQUENCE</scope>
    <source>
        <strain evidence="14">SMH4607-1</strain>
    </source>
</reference>
<dbReference type="Pfam" id="PF07716">
    <property type="entry name" value="bZIP_2"/>
    <property type="match status" value="1"/>
</dbReference>
<feature type="compositionally biased region" description="Low complexity" evidence="12">
    <location>
        <begin position="137"/>
        <end position="159"/>
    </location>
</feature>
<evidence type="ECO:0000256" key="5">
    <source>
        <dbReference type="ARBA" id="ARBA00023125"/>
    </source>
</evidence>
<keyword evidence="15" id="KW-1185">Reference proteome</keyword>
<evidence type="ECO:0000256" key="3">
    <source>
        <dbReference type="ARBA" id="ARBA00022605"/>
    </source>
</evidence>
<keyword evidence="4" id="KW-0805">Transcription regulation</keyword>
<name>A0AA40A2Y0_9PEZI</name>
<dbReference type="FunFam" id="3.30.160.60:FF:001491">
    <property type="entry name" value="Cross-pathway control protein A"/>
    <property type="match status" value="1"/>
</dbReference>
<keyword evidence="8" id="KW-0539">Nucleus</keyword>
<evidence type="ECO:0000256" key="8">
    <source>
        <dbReference type="ARBA" id="ARBA00023242"/>
    </source>
</evidence>
<evidence type="ECO:0000256" key="2">
    <source>
        <dbReference type="ARBA" id="ARBA00011195"/>
    </source>
</evidence>
<evidence type="ECO:0000256" key="6">
    <source>
        <dbReference type="ARBA" id="ARBA00023159"/>
    </source>
</evidence>
<evidence type="ECO:0000256" key="9">
    <source>
        <dbReference type="ARBA" id="ARBA00061302"/>
    </source>
</evidence>
<feature type="compositionally biased region" description="Low complexity" evidence="12">
    <location>
        <begin position="38"/>
        <end position="51"/>
    </location>
</feature>
<feature type="region of interest" description="Disordered" evidence="12">
    <location>
        <begin position="380"/>
        <end position="441"/>
    </location>
</feature>
<dbReference type="Gene3D" id="3.30.160.60">
    <property type="entry name" value="Classic Zinc Finger"/>
    <property type="match status" value="1"/>
</dbReference>
<dbReference type="Proteomes" id="UP001172102">
    <property type="component" value="Unassembled WGS sequence"/>
</dbReference>
<feature type="domain" description="BZIP" evidence="13">
    <location>
        <begin position="447"/>
        <end position="495"/>
    </location>
</feature>
<comment type="subunit">
    <text evidence="2">Binds DNA as a dimer.</text>
</comment>
<evidence type="ECO:0000256" key="4">
    <source>
        <dbReference type="ARBA" id="ARBA00023015"/>
    </source>
</evidence>
<dbReference type="GO" id="GO:0008652">
    <property type="term" value="P:amino acid biosynthetic process"/>
    <property type="evidence" value="ECO:0007669"/>
    <property type="project" value="UniProtKB-KW"/>
</dbReference>
<dbReference type="GO" id="GO:0003677">
    <property type="term" value="F:DNA binding"/>
    <property type="evidence" value="ECO:0007669"/>
    <property type="project" value="UniProtKB-KW"/>
</dbReference>
<organism evidence="14 15">
    <name type="scientific">Lasiosphaeris hirsuta</name>
    <dbReference type="NCBI Taxonomy" id="260670"/>
    <lineage>
        <taxon>Eukaryota</taxon>
        <taxon>Fungi</taxon>
        <taxon>Dikarya</taxon>
        <taxon>Ascomycota</taxon>
        <taxon>Pezizomycotina</taxon>
        <taxon>Sordariomycetes</taxon>
        <taxon>Sordariomycetidae</taxon>
        <taxon>Sordariales</taxon>
        <taxon>Lasiosphaeriaceae</taxon>
        <taxon>Lasiosphaeris</taxon>
    </lineage>
</organism>
<comment type="caution">
    <text evidence="14">The sequence shown here is derived from an EMBL/GenBank/DDBJ whole genome shotgun (WGS) entry which is preliminary data.</text>
</comment>
<feature type="compositionally biased region" description="Polar residues" evidence="12">
    <location>
        <begin position="127"/>
        <end position="136"/>
    </location>
</feature>
<dbReference type="PROSITE" id="PS50217">
    <property type="entry name" value="BZIP"/>
    <property type="match status" value="1"/>
</dbReference>
<keyword evidence="3" id="KW-0028">Amino-acid biosynthesis</keyword>
<evidence type="ECO:0000256" key="12">
    <source>
        <dbReference type="SAM" id="MobiDB-lite"/>
    </source>
</evidence>
<evidence type="ECO:0000259" key="13">
    <source>
        <dbReference type="PROSITE" id="PS50217"/>
    </source>
</evidence>
<dbReference type="SUPFAM" id="SSF57959">
    <property type="entry name" value="Leucine zipper domain"/>
    <property type="match status" value="1"/>
</dbReference>
<evidence type="ECO:0000256" key="1">
    <source>
        <dbReference type="ARBA" id="ARBA00004123"/>
    </source>
</evidence>
<feature type="coiled-coil region" evidence="11">
    <location>
        <begin position="459"/>
        <end position="486"/>
    </location>
</feature>
<comment type="similarity">
    <text evidence="9">Belongs to the bZIP family. GCN4 subfamily.</text>
</comment>
<keyword evidence="6" id="KW-0010">Activator</keyword>
<evidence type="ECO:0000256" key="10">
    <source>
        <dbReference type="ARBA" id="ARBA00073680"/>
    </source>
</evidence>
<comment type="subcellular location">
    <subcellularLocation>
        <location evidence="1">Nucleus</location>
    </subcellularLocation>
</comment>
<dbReference type="GO" id="GO:0003700">
    <property type="term" value="F:DNA-binding transcription factor activity"/>
    <property type="evidence" value="ECO:0007669"/>
    <property type="project" value="InterPro"/>
</dbReference>